<dbReference type="EMBL" id="JACGCM010002647">
    <property type="protein sequence ID" value="KAF6137539.1"/>
    <property type="molecule type" value="Genomic_DNA"/>
</dbReference>
<dbReference type="PANTHER" id="PTHR34117:SF1">
    <property type="entry name" value="STYLE CELL-CYCLE INHIBITOR 1"/>
    <property type="match status" value="1"/>
</dbReference>
<dbReference type="OrthoDB" id="2139939at2759"/>
<evidence type="ECO:0000313" key="2">
    <source>
        <dbReference type="Proteomes" id="UP000541444"/>
    </source>
</evidence>
<evidence type="ECO:0000313" key="1">
    <source>
        <dbReference type="EMBL" id="KAF6137539.1"/>
    </source>
</evidence>
<name>A0A7J7L4N4_9MAGN</name>
<dbReference type="Proteomes" id="UP000541444">
    <property type="component" value="Unassembled WGS sequence"/>
</dbReference>
<keyword evidence="2" id="KW-1185">Reference proteome</keyword>
<proteinExistence type="predicted"/>
<dbReference type="PANTHER" id="PTHR34117">
    <property type="entry name" value="STYLE CELL-CYCLE INHIBITOR 1"/>
    <property type="match status" value="1"/>
</dbReference>
<dbReference type="AlphaFoldDB" id="A0A7J7L4N4"/>
<gene>
    <name evidence="1" type="ORF">GIB67_031818</name>
</gene>
<dbReference type="InterPro" id="IPR044688">
    <property type="entry name" value="SCI-1-like"/>
</dbReference>
<protein>
    <submittedName>
        <fullName evidence="1">Uncharacterized protein</fullName>
    </submittedName>
</protein>
<accession>A0A7J7L4N4</accession>
<organism evidence="1 2">
    <name type="scientific">Kingdonia uniflora</name>
    <dbReference type="NCBI Taxonomy" id="39325"/>
    <lineage>
        <taxon>Eukaryota</taxon>
        <taxon>Viridiplantae</taxon>
        <taxon>Streptophyta</taxon>
        <taxon>Embryophyta</taxon>
        <taxon>Tracheophyta</taxon>
        <taxon>Spermatophyta</taxon>
        <taxon>Magnoliopsida</taxon>
        <taxon>Ranunculales</taxon>
        <taxon>Circaeasteraceae</taxon>
        <taxon>Kingdonia</taxon>
    </lineage>
</organism>
<reference evidence="1 2" key="1">
    <citation type="journal article" date="2020" name="IScience">
        <title>Genome Sequencing of the Endangered Kingdonia uniflora (Circaeasteraceae, Ranunculales) Reveals Potential Mechanisms of Evolutionary Specialization.</title>
        <authorList>
            <person name="Sun Y."/>
            <person name="Deng T."/>
            <person name="Zhang A."/>
            <person name="Moore M.J."/>
            <person name="Landis J.B."/>
            <person name="Lin N."/>
            <person name="Zhang H."/>
            <person name="Zhang X."/>
            <person name="Huang J."/>
            <person name="Zhang X."/>
            <person name="Sun H."/>
            <person name="Wang H."/>
        </authorList>
    </citation>
    <scope>NUCLEOTIDE SEQUENCE [LARGE SCALE GENOMIC DNA]</scope>
    <source>
        <strain evidence="1">TB1705</strain>
        <tissue evidence="1">Leaf</tissue>
    </source>
</reference>
<comment type="caution">
    <text evidence="1">The sequence shown here is derived from an EMBL/GenBank/DDBJ whole genome shotgun (WGS) entry which is preliminary data.</text>
</comment>
<sequence>MKAVRGLLPLVAVRTFSNSSRIAAPTPAPSDFKDLLVLIKTVLGAGGEKHDRKHKKRDQHPMTVKEGTVKIFHKEPRTIKAGNNTIIRDNIPNKSVGGMLRVRAPFADVIVPTDRKSSQMYKCTGDDPGVIAKELLTNSCDNDFQELSTDDYFSKNNEFATWLKEKKGLFFSDLSSDVAREKFLGFIKDWNNHKLESRYYVGITSGPRTAHNWKVT</sequence>